<gene>
    <name evidence="2" type="ORF">MasN3_33970</name>
</gene>
<evidence type="ECO:0000313" key="3">
    <source>
        <dbReference type="Proteomes" id="UP001163336"/>
    </source>
</evidence>
<organism evidence="2 3">
    <name type="scientific">Massilia varians</name>
    <dbReference type="NCBI Taxonomy" id="457921"/>
    <lineage>
        <taxon>Bacteria</taxon>
        <taxon>Pseudomonadati</taxon>
        <taxon>Pseudomonadota</taxon>
        <taxon>Betaproteobacteria</taxon>
        <taxon>Burkholderiales</taxon>
        <taxon>Oxalobacteraceae</taxon>
        <taxon>Telluria group</taxon>
        <taxon>Massilia</taxon>
    </lineage>
</organism>
<dbReference type="RefSeq" id="WP_281908805.1">
    <property type="nucleotide sequence ID" value="NZ_AP026966.1"/>
</dbReference>
<feature type="transmembrane region" description="Helical" evidence="1">
    <location>
        <begin position="42"/>
        <end position="63"/>
    </location>
</feature>
<dbReference type="EMBL" id="AP026966">
    <property type="protein sequence ID" value="BDT59903.1"/>
    <property type="molecule type" value="Genomic_DNA"/>
</dbReference>
<name>A0ABM8C9F1_9BURK</name>
<evidence type="ECO:0000313" key="2">
    <source>
        <dbReference type="EMBL" id="BDT59903.1"/>
    </source>
</evidence>
<evidence type="ECO:0000256" key="1">
    <source>
        <dbReference type="SAM" id="Phobius"/>
    </source>
</evidence>
<proteinExistence type="predicted"/>
<sequence length="184" mass="18780">MSIALSVVVAPSRRLRCLLAGFGASLFAAACAVGLATPARFAGAPCVAAALLFAAACVLRAALRAATVHRIDISGPGQLRLTVQQGVRQDKRAGLPARLSAGSTLWPRMLLLCLEIGDDAGVAGANGCAHGWMRRCRLVLRAPARPSVAVLPDSLSPEAFRALAVALGAGVQTSGGSPAEHKIL</sequence>
<protein>
    <recommendedName>
        <fullName evidence="4">Flagellar hook-length control protein</fullName>
    </recommendedName>
</protein>
<keyword evidence="1" id="KW-1133">Transmembrane helix</keyword>
<dbReference type="Proteomes" id="UP001163336">
    <property type="component" value="Chromosome"/>
</dbReference>
<accession>A0ABM8C9F1</accession>
<evidence type="ECO:0008006" key="4">
    <source>
        <dbReference type="Google" id="ProtNLM"/>
    </source>
</evidence>
<reference evidence="2" key="1">
    <citation type="submission" date="2022-11" db="EMBL/GenBank/DDBJ databases">
        <title>Isolation and characterization of PLA-degrading bacterium Massilia sp. from Antarctic soil.</title>
        <authorList>
            <person name="Sato K."/>
            <person name="Gomez-Fuentes C."/>
            <person name="Ahmad S.A."/>
            <person name="Zulkharnain A."/>
        </authorList>
    </citation>
    <scope>NUCLEOTIDE SEQUENCE</scope>
    <source>
        <strain evidence="2">N-3</strain>
    </source>
</reference>
<keyword evidence="1" id="KW-0812">Transmembrane</keyword>
<keyword evidence="1" id="KW-0472">Membrane</keyword>
<keyword evidence="3" id="KW-1185">Reference proteome</keyword>